<dbReference type="PANTHER" id="PTHR18849:SF0">
    <property type="entry name" value="CILIA- AND FLAGELLA-ASSOCIATED PROTEIN 410-RELATED"/>
    <property type="match status" value="1"/>
</dbReference>
<protein>
    <recommendedName>
        <fullName evidence="1">Tubulin-specific chaperone E</fullName>
    </recommendedName>
    <alternativeName>
        <fullName evidence="4">Tubulin-folding cofactor E</fullName>
    </alternativeName>
</protein>
<dbReference type="AlphaFoldDB" id="A0A8D8PXQ8"/>
<name>A0A8D8PXQ8_9HEMI</name>
<dbReference type="PROSITE" id="PS50245">
    <property type="entry name" value="CAP_GLY_2"/>
    <property type="match status" value="1"/>
</dbReference>
<evidence type="ECO:0000256" key="4">
    <source>
        <dbReference type="ARBA" id="ARBA00030180"/>
    </source>
</evidence>
<accession>A0A8D8PXQ8</accession>
<organism evidence="6">
    <name type="scientific">Cacopsylla melanoneura</name>
    <dbReference type="NCBI Taxonomy" id="428564"/>
    <lineage>
        <taxon>Eukaryota</taxon>
        <taxon>Metazoa</taxon>
        <taxon>Ecdysozoa</taxon>
        <taxon>Arthropoda</taxon>
        <taxon>Hexapoda</taxon>
        <taxon>Insecta</taxon>
        <taxon>Pterygota</taxon>
        <taxon>Neoptera</taxon>
        <taxon>Paraneoptera</taxon>
        <taxon>Hemiptera</taxon>
        <taxon>Sternorrhyncha</taxon>
        <taxon>Psylloidea</taxon>
        <taxon>Psyllidae</taxon>
        <taxon>Psyllinae</taxon>
        <taxon>Cacopsylla</taxon>
    </lineage>
</organism>
<feature type="domain" description="CAP-Gly" evidence="5">
    <location>
        <begin position="23"/>
        <end position="67"/>
    </location>
</feature>
<dbReference type="InterPro" id="IPR000938">
    <property type="entry name" value="CAP-Gly_domain"/>
</dbReference>
<dbReference type="SUPFAM" id="SSF52058">
    <property type="entry name" value="L domain-like"/>
    <property type="match status" value="1"/>
</dbReference>
<reference evidence="6" key="1">
    <citation type="submission" date="2021-05" db="EMBL/GenBank/DDBJ databases">
        <authorList>
            <person name="Alioto T."/>
            <person name="Alioto T."/>
            <person name="Gomez Garrido J."/>
        </authorList>
    </citation>
    <scope>NUCLEOTIDE SEQUENCE</scope>
</reference>
<keyword evidence="2" id="KW-0433">Leucine-rich repeat</keyword>
<evidence type="ECO:0000259" key="5">
    <source>
        <dbReference type="PROSITE" id="PS50245"/>
    </source>
</evidence>
<evidence type="ECO:0000256" key="2">
    <source>
        <dbReference type="ARBA" id="ARBA00022614"/>
    </source>
</evidence>
<dbReference type="SUPFAM" id="SSF74924">
    <property type="entry name" value="Cap-Gly domain"/>
    <property type="match status" value="1"/>
</dbReference>
<dbReference type="Pfam" id="PF01302">
    <property type="entry name" value="CAP_GLY"/>
    <property type="match status" value="1"/>
</dbReference>
<sequence>MEDEVGLRVCDSDGYRATIRYVGSVEGTSGVWYGVDWDDGSRGKHDGTHNGVKHFWTHSPKSGSFMRRDKLLFGVSFMEAMVTKYVDAENELIVRENVEEVKASMNAPFLELVGFERVAEEQKSFETLKIVSLMDSRVSHAGSSHDEIERAVPNIEDLDLSRNLLASWFTVGDITRQLKCLKQLNVSNNKLPVPNHMEGVIDQIFPQGEMSTLTLGNMGYIWADILKLFATFPVTCLKAPANHISTLDSIPNMFQVLEELYLQENNIVDWSEVNALGQLPKLKYLNLASTNLRNIKLDPGGTEGGPPLFPALETLIISDNKIDSWDDVSQLHYLPKLTSLRFTKNPIWSADRVSTSRDKTICRIGTLTVLNGSSIEKQERRGSEYSYIKEYGAVWLSEKNRKQFVIANPRYEYLVNLHGPPLAELSGPAGTTASVATKHIILLNFHHIEEDKVVQKKVPLTLSISKLVNLVQRVFGNPSNVTTMYYTSEKNLSQHIELNPESLAEIGFFDLSEGDTVHVSFEED</sequence>
<dbReference type="PANTHER" id="PTHR18849">
    <property type="entry name" value="LEUCINE RICH REPEAT PROTEIN"/>
    <property type="match status" value="1"/>
</dbReference>
<dbReference type="InterPro" id="IPR001611">
    <property type="entry name" value="Leu-rich_rpt"/>
</dbReference>
<evidence type="ECO:0000313" key="6">
    <source>
        <dbReference type="EMBL" id="CAG6617979.1"/>
    </source>
</evidence>
<evidence type="ECO:0000256" key="3">
    <source>
        <dbReference type="ARBA" id="ARBA00022737"/>
    </source>
</evidence>
<dbReference type="InterPro" id="IPR032675">
    <property type="entry name" value="LRR_dom_sf"/>
</dbReference>
<dbReference type="Gene3D" id="2.30.30.190">
    <property type="entry name" value="CAP Gly-rich-like domain"/>
    <property type="match status" value="1"/>
</dbReference>
<keyword evidence="3" id="KW-0677">Repeat</keyword>
<dbReference type="SMART" id="SM01052">
    <property type="entry name" value="CAP_GLY"/>
    <property type="match status" value="1"/>
</dbReference>
<dbReference type="PROSITE" id="PS51450">
    <property type="entry name" value="LRR"/>
    <property type="match status" value="2"/>
</dbReference>
<evidence type="ECO:0000256" key="1">
    <source>
        <dbReference type="ARBA" id="ARBA00015004"/>
    </source>
</evidence>
<dbReference type="EMBL" id="HBUF01040517">
    <property type="protein sequence ID" value="CAG6617979.1"/>
    <property type="molecule type" value="Transcribed_RNA"/>
</dbReference>
<dbReference type="Gene3D" id="3.10.20.90">
    <property type="entry name" value="Phosphatidylinositol 3-kinase Catalytic Subunit, Chain A, domain 1"/>
    <property type="match status" value="1"/>
</dbReference>
<dbReference type="InterPro" id="IPR036859">
    <property type="entry name" value="CAP-Gly_dom_sf"/>
</dbReference>
<dbReference type="Gene3D" id="3.80.10.10">
    <property type="entry name" value="Ribonuclease Inhibitor"/>
    <property type="match status" value="2"/>
</dbReference>
<proteinExistence type="predicted"/>